<proteinExistence type="predicted"/>
<keyword evidence="4" id="KW-1185">Reference proteome</keyword>
<dbReference type="STRING" id="887898.HMPREF0551_0416"/>
<evidence type="ECO:0000313" key="4">
    <source>
        <dbReference type="Proteomes" id="UP000011021"/>
    </source>
</evidence>
<keyword evidence="2" id="KW-0732">Signal</keyword>
<protein>
    <recommendedName>
        <fullName evidence="5">Lipoprotein</fullName>
    </recommendedName>
</protein>
<feature type="compositionally biased region" description="Polar residues" evidence="1">
    <location>
        <begin position="45"/>
        <end position="63"/>
    </location>
</feature>
<organism evidence="3 4">
    <name type="scientific">Lautropia mirabilis ATCC 51599</name>
    <dbReference type="NCBI Taxonomy" id="887898"/>
    <lineage>
        <taxon>Bacteria</taxon>
        <taxon>Pseudomonadati</taxon>
        <taxon>Pseudomonadota</taxon>
        <taxon>Betaproteobacteria</taxon>
        <taxon>Burkholderiales</taxon>
        <taxon>Burkholderiaceae</taxon>
        <taxon>Lautropia</taxon>
    </lineage>
</organism>
<feature type="signal peptide" evidence="2">
    <location>
        <begin position="1"/>
        <end position="21"/>
    </location>
</feature>
<evidence type="ECO:0000256" key="1">
    <source>
        <dbReference type="SAM" id="MobiDB-lite"/>
    </source>
</evidence>
<dbReference type="RefSeq" id="WP_005672368.1">
    <property type="nucleotide sequence ID" value="NZ_CP146288.1"/>
</dbReference>
<dbReference type="EMBL" id="AEQP01000001">
    <property type="protein sequence ID" value="EFV96233.1"/>
    <property type="molecule type" value="Genomic_DNA"/>
</dbReference>
<comment type="caution">
    <text evidence="3">The sequence shown here is derived from an EMBL/GenBank/DDBJ whole genome shotgun (WGS) entry which is preliminary data.</text>
</comment>
<feature type="region of interest" description="Disordered" evidence="1">
    <location>
        <begin position="28"/>
        <end position="80"/>
    </location>
</feature>
<feature type="chain" id="PRO_5003224017" description="Lipoprotein" evidence="2">
    <location>
        <begin position="22"/>
        <end position="597"/>
    </location>
</feature>
<dbReference type="PROSITE" id="PS51257">
    <property type="entry name" value="PROKAR_LIPOPROTEIN"/>
    <property type="match status" value="1"/>
</dbReference>
<gene>
    <name evidence="3" type="ORF">HMPREF0551_0416</name>
</gene>
<name>E7RTZ7_9BURK</name>
<accession>E7RTZ7</accession>
<reference evidence="3 4" key="1">
    <citation type="submission" date="2010-12" db="EMBL/GenBank/DDBJ databases">
        <authorList>
            <person name="Muzny D."/>
            <person name="Qin X."/>
            <person name="Deng J."/>
            <person name="Jiang H."/>
            <person name="Liu Y."/>
            <person name="Qu J."/>
            <person name="Song X.-Z."/>
            <person name="Zhang L."/>
            <person name="Thornton R."/>
            <person name="Coyle M."/>
            <person name="Francisco L."/>
            <person name="Jackson L."/>
            <person name="Javaid M."/>
            <person name="Korchina V."/>
            <person name="Kovar C."/>
            <person name="Mata R."/>
            <person name="Mathew T."/>
            <person name="Ngo R."/>
            <person name="Nguyen L."/>
            <person name="Nguyen N."/>
            <person name="Okwuonu G."/>
            <person name="Ongeri F."/>
            <person name="Pham C."/>
            <person name="Simmons D."/>
            <person name="Wilczek-Boney K."/>
            <person name="Hale W."/>
            <person name="Jakkamsetti A."/>
            <person name="Pham P."/>
            <person name="Ruth R."/>
            <person name="San Lucas F."/>
            <person name="Warren J."/>
            <person name="Zhang J."/>
            <person name="Zhao Z."/>
            <person name="Zhou C."/>
            <person name="Zhu D."/>
            <person name="Lee S."/>
            <person name="Bess C."/>
            <person name="Blankenburg K."/>
            <person name="Forbes L."/>
            <person name="Fu Q."/>
            <person name="Gubbala S."/>
            <person name="Hirani K."/>
            <person name="Jayaseelan J.C."/>
            <person name="Lara F."/>
            <person name="Munidasa M."/>
            <person name="Palculict T."/>
            <person name="Patil S."/>
            <person name="Pu L.-L."/>
            <person name="Saada N."/>
            <person name="Tang L."/>
            <person name="Weissenberger G."/>
            <person name="Zhu Y."/>
            <person name="Hemphill L."/>
            <person name="Shang Y."/>
            <person name="Youmans B."/>
            <person name="Ayvaz T."/>
            <person name="Ross M."/>
            <person name="Santibanez J."/>
            <person name="Aqrawi P."/>
            <person name="Gross S."/>
            <person name="Joshi V."/>
            <person name="Fowler G."/>
            <person name="Nazareth L."/>
            <person name="Reid J."/>
            <person name="Worley K."/>
            <person name="Petrosino J."/>
            <person name="Highlander S."/>
            <person name="Gibbs R."/>
        </authorList>
    </citation>
    <scope>NUCLEOTIDE SEQUENCE [LARGE SCALE GENOMIC DNA]</scope>
    <source>
        <strain evidence="3 4">ATCC 51599</strain>
    </source>
</reference>
<sequence>MHVDKRTALHPLTLAITLALAACGGGQDTPRTDAGGPQTKAATDLTVTTQDSSATPHATASGRTTKEAVTPDTPPIANRKIRGDVLIQALLSQTSHQDAQGRDLTAWLPPNHYYTSGSGTEPPKYERFSGPVMLSREDIVPADGTEAGLGSPYTYRIDDSVGPTRNPAGARTTSVDAHTIRLGLSAPGLPNRGASATQAVPLKLDIAAQVIVTLAGKEYTLRSANGQTIQSDQTYDIGAEHYWSNGTSYPSAKLYSASAGKSGFRICIDVDSVATEYGILHTRCNEWEVPEGWKPGQPLVYKALTYENRYTSYQWDTATTWNWNNLNEPRYVPTESLKTATQAVNQYGISGAQLAAMFDSTNDRNRDMMKHMLADYADAVRSSDAPQRISLTHQSTGAAYADGGKDNYTPFVDGYSPAIGNYQYTFATGSYQDPQNPRVPHEDYPQVGLAMQVNHDLSKGFTLPNQLSLDFHGIDRNSKQAYELYKETPLQGTSARTFTDNQLIPFGSTLQSWATPNDEASKKKASVWLTLEQSQWHANDVDLCWHVNAKDEKDNTVAAHKYCTTWLAKNDWDPNKFGSGRVSGYGAEGRAMRWRTK</sequence>
<evidence type="ECO:0008006" key="5">
    <source>
        <dbReference type="Google" id="ProtNLM"/>
    </source>
</evidence>
<evidence type="ECO:0000313" key="3">
    <source>
        <dbReference type="EMBL" id="EFV96233.1"/>
    </source>
</evidence>
<dbReference type="AlphaFoldDB" id="E7RTZ7"/>
<evidence type="ECO:0000256" key="2">
    <source>
        <dbReference type="SAM" id="SignalP"/>
    </source>
</evidence>
<dbReference type="Proteomes" id="UP000011021">
    <property type="component" value="Unassembled WGS sequence"/>
</dbReference>
<dbReference type="HOGENOM" id="CLU_456933_0_0_4"/>